<dbReference type="PANTHER" id="PTHR32089:SF112">
    <property type="entry name" value="LYSOZYME-LIKE PROTEIN-RELATED"/>
    <property type="match status" value="1"/>
</dbReference>
<evidence type="ECO:0000256" key="5">
    <source>
        <dbReference type="ARBA" id="ARBA00022989"/>
    </source>
</evidence>
<dbReference type="PANTHER" id="PTHR32089">
    <property type="entry name" value="METHYL-ACCEPTING CHEMOTAXIS PROTEIN MCPB"/>
    <property type="match status" value="1"/>
</dbReference>
<keyword evidence="7 9" id="KW-0807">Transducer</keyword>
<evidence type="ECO:0000256" key="2">
    <source>
        <dbReference type="ARBA" id="ARBA00022475"/>
    </source>
</evidence>
<gene>
    <name evidence="13" type="ORF">LA374_06685</name>
</gene>
<dbReference type="Pfam" id="PF00015">
    <property type="entry name" value="MCPsignal"/>
    <property type="match status" value="1"/>
</dbReference>
<evidence type="ECO:0000256" key="10">
    <source>
        <dbReference type="SAM" id="Phobius"/>
    </source>
</evidence>
<comment type="similarity">
    <text evidence="8">Belongs to the methyl-accepting chemotaxis (MCP) protein family.</text>
</comment>
<dbReference type="InterPro" id="IPR003660">
    <property type="entry name" value="HAMP_dom"/>
</dbReference>
<evidence type="ECO:0000259" key="12">
    <source>
        <dbReference type="PROSITE" id="PS50885"/>
    </source>
</evidence>
<evidence type="ECO:0000256" key="9">
    <source>
        <dbReference type="PROSITE-ProRule" id="PRU00284"/>
    </source>
</evidence>
<name>A0ABS7V962_9GAMM</name>
<evidence type="ECO:0000256" key="1">
    <source>
        <dbReference type="ARBA" id="ARBA00004651"/>
    </source>
</evidence>
<keyword evidence="2" id="KW-1003">Cell membrane</keyword>
<dbReference type="Gene3D" id="6.10.340.10">
    <property type="match status" value="1"/>
</dbReference>
<reference evidence="13 14" key="1">
    <citation type="submission" date="2021-09" db="EMBL/GenBank/DDBJ databases">
        <title>Aeromonas schubertii isolated from Asian sea bass.</title>
        <authorList>
            <person name="Pinpimai K."/>
        </authorList>
    </citation>
    <scope>NUCLEOTIDE SEQUENCE [LARGE SCALE GENOMIC DNA]</scope>
    <source>
        <strain evidence="13 14">CHULA2021a</strain>
    </source>
</reference>
<evidence type="ECO:0000259" key="11">
    <source>
        <dbReference type="PROSITE" id="PS50111"/>
    </source>
</evidence>
<organism evidence="13 14">
    <name type="scientific">Aeromonas schubertii</name>
    <dbReference type="NCBI Taxonomy" id="652"/>
    <lineage>
        <taxon>Bacteria</taxon>
        <taxon>Pseudomonadati</taxon>
        <taxon>Pseudomonadota</taxon>
        <taxon>Gammaproteobacteria</taxon>
        <taxon>Aeromonadales</taxon>
        <taxon>Aeromonadaceae</taxon>
        <taxon>Aeromonas</taxon>
    </lineage>
</organism>
<keyword evidence="6 10" id="KW-0472">Membrane</keyword>
<dbReference type="Gene3D" id="3.30.450.20">
    <property type="entry name" value="PAS domain"/>
    <property type="match status" value="1"/>
</dbReference>
<dbReference type="InterPro" id="IPR033479">
    <property type="entry name" value="dCache_1"/>
</dbReference>
<keyword evidence="4 10" id="KW-0812">Transmembrane</keyword>
<feature type="transmembrane region" description="Helical" evidence="10">
    <location>
        <begin position="306"/>
        <end position="325"/>
    </location>
</feature>
<evidence type="ECO:0000256" key="6">
    <source>
        <dbReference type="ARBA" id="ARBA00023136"/>
    </source>
</evidence>
<evidence type="ECO:0000313" key="14">
    <source>
        <dbReference type="Proteomes" id="UP000774958"/>
    </source>
</evidence>
<protein>
    <submittedName>
        <fullName evidence="13">Methyl-accepting chemotaxis protein</fullName>
    </submittedName>
</protein>
<feature type="domain" description="HAMP" evidence="12">
    <location>
        <begin position="326"/>
        <end position="379"/>
    </location>
</feature>
<dbReference type="PROSITE" id="PS50111">
    <property type="entry name" value="CHEMOTAXIS_TRANSDUC_2"/>
    <property type="match status" value="1"/>
</dbReference>
<keyword evidence="5 10" id="KW-1133">Transmembrane helix</keyword>
<evidence type="ECO:0000256" key="8">
    <source>
        <dbReference type="ARBA" id="ARBA00029447"/>
    </source>
</evidence>
<dbReference type="CDD" id="cd06225">
    <property type="entry name" value="HAMP"/>
    <property type="match status" value="1"/>
</dbReference>
<dbReference type="SMART" id="SM00283">
    <property type="entry name" value="MA"/>
    <property type="match status" value="1"/>
</dbReference>
<accession>A0ABS7V962</accession>
<evidence type="ECO:0000256" key="4">
    <source>
        <dbReference type="ARBA" id="ARBA00022692"/>
    </source>
</evidence>
<comment type="caution">
    <text evidence="13">The sequence shown here is derived from an EMBL/GenBank/DDBJ whole genome shotgun (WGS) entry which is preliminary data.</text>
</comment>
<dbReference type="SMART" id="SM00304">
    <property type="entry name" value="HAMP"/>
    <property type="match status" value="1"/>
</dbReference>
<sequence length="657" mass="71493">MEKLIPSSLVPWSRLGIRTRLVASITLLLILSIAVVTLVQEHLSRDQAQERIERFELPSSVERIANQLSADLVRYLTEAQALASNPYLVSWLEQGAPEQQWPSLEAYLTSVQLRLGGNVFIAPLHSATLINLSQNGAASKALNRQDPKDEWFYGFLERGKSYELNLDISDFDHKASLYINTAVTAAGRTIGVAGTSVDMSRLATLIGGYRIGKSGRVYLADMSGKIEIHPEGKEDLKAAHHQAAFGDEVQRLIPSSREGVAIGNVTLGDRHFLLAVRYLPTLDRVLIGEIDQGELNEGMAAARQQVILVSLGIGVLAMGIAIWLAHTISRPIRRAADSMRHITADRDLGTRLEHYDGAELGNMADNFNRLIQTLNQSFAHFQHSGSALSAQSSQTMAQSEALAAEAQQQASSIVELTRVMDSIDNTARAIAERAEGANEQARSAALSMLGIEQDVQRSATCLDTLSGSINRSSTILDKLVEETHNITLIMNLIREVSDQTNLLALNAAIEAARAGEQGRGFAVVADEVRQLAVRTQRATQEVQALVSQLQKGSQEASEAMAGSRALGQESQQLMHSATATLLATSRQMGEGANGMNAMAALASNQCSQMTAARQALDELAVVATHQEQHARQSQEASRELFELARAIEAQIRQYRIR</sequence>
<keyword evidence="14" id="KW-1185">Reference proteome</keyword>
<evidence type="ECO:0000256" key="7">
    <source>
        <dbReference type="ARBA" id="ARBA00023224"/>
    </source>
</evidence>
<dbReference type="RefSeq" id="WP_224162466.1">
    <property type="nucleotide sequence ID" value="NZ_JAIRBT010000006.1"/>
</dbReference>
<evidence type="ECO:0000313" key="13">
    <source>
        <dbReference type="EMBL" id="MBZ6065888.1"/>
    </source>
</evidence>
<dbReference type="InterPro" id="IPR004089">
    <property type="entry name" value="MCPsignal_dom"/>
</dbReference>
<dbReference type="PROSITE" id="PS50885">
    <property type="entry name" value="HAMP"/>
    <property type="match status" value="1"/>
</dbReference>
<dbReference type="EMBL" id="JAIRBT010000006">
    <property type="protein sequence ID" value="MBZ6065888.1"/>
    <property type="molecule type" value="Genomic_DNA"/>
</dbReference>
<feature type="transmembrane region" description="Helical" evidence="10">
    <location>
        <begin position="21"/>
        <end position="39"/>
    </location>
</feature>
<dbReference type="Pfam" id="PF00672">
    <property type="entry name" value="HAMP"/>
    <property type="match status" value="1"/>
</dbReference>
<dbReference type="SUPFAM" id="SSF58104">
    <property type="entry name" value="Methyl-accepting chemotaxis protein (MCP) signaling domain"/>
    <property type="match status" value="1"/>
</dbReference>
<comment type="subcellular location">
    <subcellularLocation>
        <location evidence="1">Cell membrane</location>
        <topology evidence="1">Multi-pass membrane protein</topology>
    </subcellularLocation>
</comment>
<dbReference type="Proteomes" id="UP000774958">
    <property type="component" value="Unassembled WGS sequence"/>
</dbReference>
<keyword evidence="3" id="KW-0145">Chemotaxis</keyword>
<feature type="domain" description="Methyl-accepting transducer" evidence="11">
    <location>
        <begin position="384"/>
        <end position="620"/>
    </location>
</feature>
<proteinExistence type="inferred from homology"/>
<evidence type="ECO:0000256" key="3">
    <source>
        <dbReference type="ARBA" id="ARBA00022500"/>
    </source>
</evidence>
<dbReference type="Gene3D" id="1.10.287.950">
    <property type="entry name" value="Methyl-accepting chemotaxis protein"/>
    <property type="match status" value="1"/>
</dbReference>
<dbReference type="Pfam" id="PF02743">
    <property type="entry name" value="dCache_1"/>
    <property type="match status" value="1"/>
</dbReference>